<accession>A0A6N7IQB1</accession>
<dbReference type="EMBL" id="WHYR01000011">
    <property type="protein sequence ID" value="MQL51749.1"/>
    <property type="molecule type" value="Genomic_DNA"/>
</dbReference>
<dbReference type="Proteomes" id="UP000441717">
    <property type="component" value="Unassembled WGS sequence"/>
</dbReference>
<gene>
    <name evidence="2" type="ORF">GFC01_05630</name>
</gene>
<evidence type="ECO:0000313" key="2">
    <source>
        <dbReference type="EMBL" id="MQL51749.1"/>
    </source>
</evidence>
<keyword evidence="3" id="KW-1185">Reference proteome</keyword>
<comment type="caution">
    <text evidence="2">The sequence shown here is derived from an EMBL/GenBank/DDBJ whole genome shotgun (WGS) entry which is preliminary data.</text>
</comment>
<feature type="region of interest" description="Disordered" evidence="1">
    <location>
        <begin position="121"/>
        <end position="140"/>
    </location>
</feature>
<reference evidence="2 3" key="1">
    <citation type="submission" date="2019-10" db="EMBL/GenBank/DDBJ databases">
        <title>Comparative genomics of sulfur disproportionating microorganisms.</title>
        <authorList>
            <person name="Ward L.M."/>
            <person name="Bertran E."/>
            <person name="Johnston D."/>
        </authorList>
    </citation>
    <scope>NUCLEOTIDE SEQUENCE [LARGE SCALE GENOMIC DNA]</scope>
    <source>
        <strain evidence="2 3">DSM 14055</strain>
    </source>
</reference>
<evidence type="ECO:0008006" key="4">
    <source>
        <dbReference type="Google" id="ProtNLM"/>
    </source>
</evidence>
<sequence length="140" mass="14663">MLTRVLQRTSPLGLLVSGLVVGVAVSPVLRKGVRGLLVQTAKMVLVASDQVKGIGNKISEGVNDLVAEARAKAEEEKPPLIAEKVHAATVAAVGTGLAAADRVRQVADGFKERFTGLVEEARKQQAAEGEEETAPGEKQD</sequence>
<evidence type="ECO:0000313" key="3">
    <source>
        <dbReference type="Proteomes" id="UP000441717"/>
    </source>
</evidence>
<proteinExistence type="predicted"/>
<organism evidence="2 3">
    <name type="scientific">Desulfofundulus thermobenzoicus</name>
    <dbReference type="NCBI Taxonomy" id="29376"/>
    <lineage>
        <taxon>Bacteria</taxon>
        <taxon>Bacillati</taxon>
        <taxon>Bacillota</taxon>
        <taxon>Clostridia</taxon>
        <taxon>Eubacteriales</taxon>
        <taxon>Peptococcaceae</taxon>
        <taxon>Desulfofundulus</taxon>
    </lineage>
</organism>
<evidence type="ECO:0000256" key="1">
    <source>
        <dbReference type="SAM" id="MobiDB-lite"/>
    </source>
</evidence>
<dbReference type="RefSeq" id="WP_152945682.1">
    <property type="nucleotide sequence ID" value="NZ_WHYR01000011.1"/>
</dbReference>
<protein>
    <recommendedName>
        <fullName evidence="4">DUF5132 domain-containing protein</fullName>
    </recommendedName>
</protein>
<dbReference type="AlphaFoldDB" id="A0A6N7IQB1"/>
<name>A0A6N7IQB1_9FIRM</name>